<dbReference type="GO" id="GO:0005509">
    <property type="term" value="F:calcium ion binding"/>
    <property type="evidence" value="ECO:0007669"/>
    <property type="project" value="InterPro"/>
</dbReference>
<comment type="caution">
    <text evidence="5">The sequence shown here is derived from an EMBL/GenBank/DDBJ whole genome shotgun (WGS) entry which is preliminary data.</text>
</comment>
<keyword evidence="4" id="KW-0812">Transmembrane</keyword>
<organism evidence="5 6">
    <name type="scientific">Acidovorax delafieldii</name>
    <name type="common">Pseudomonas delafieldii</name>
    <dbReference type="NCBI Taxonomy" id="47920"/>
    <lineage>
        <taxon>Bacteria</taxon>
        <taxon>Pseudomonadati</taxon>
        <taxon>Pseudomonadota</taxon>
        <taxon>Betaproteobacteria</taxon>
        <taxon>Burkholderiales</taxon>
        <taxon>Comamonadaceae</taxon>
        <taxon>Acidovorax</taxon>
    </lineage>
</organism>
<dbReference type="Gene3D" id="2.60.40.10">
    <property type="entry name" value="Immunoglobulins"/>
    <property type="match status" value="3"/>
</dbReference>
<evidence type="ECO:0000256" key="4">
    <source>
        <dbReference type="SAM" id="Phobius"/>
    </source>
</evidence>
<name>A0A561XTJ2_ACIDE</name>
<dbReference type="RefSeq" id="WP_158641479.1">
    <property type="nucleotide sequence ID" value="NZ_VJWE01000011.1"/>
</dbReference>
<reference evidence="5 6" key="1">
    <citation type="journal article" date="2015" name="Stand. Genomic Sci.">
        <title>Genomic Encyclopedia of Bacterial and Archaeal Type Strains, Phase III: the genomes of soil and plant-associated and newly described type strains.</title>
        <authorList>
            <person name="Whitman W.B."/>
            <person name="Woyke T."/>
            <person name="Klenk H.P."/>
            <person name="Zhou Y."/>
            <person name="Lilburn T.G."/>
            <person name="Beck B.J."/>
            <person name="De Vos P."/>
            <person name="Vandamme P."/>
            <person name="Eisen J.A."/>
            <person name="Garrity G."/>
            <person name="Hugenholtz P."/>
            <person name="Kyrpides N.C."/>
        </authorList>
    </citation>
    <scope>NUCLEOTIDE SEQUENCE [LARGE SCALE GENOMIC DNA]</scope>
    <source>
        <strain evidence="5 6">DSM 64</strain>
    </source>
</reference>
<dbReference type="Pfam" id="PF05345">
    <property type="entry name" value="He_PIG"/>
    <property type="match status" value="2"/>
</dbReference>
<dbReference type="GO" id="GO:0016020">
    <property type="term" value="C:membrane"/>
    <property type="evidence" value="ECO:0007669"/>
    <property type="project" value="InterPro"/>
</dbReference>
<dbReference type="AlphaFoldDB" id="A0A561XTJ2"/>
<dbReference type="InterPro" id="IPR015919">
    <property type="entry name" value="Cadherin-like_sf"/>
</dbReference>
<keyword evidence="4" id="KW-1133">Transmembrane helix</keyword>
<protein>
    <submittedName>
        <fullName evidence="5">Cysteine-rich repeat protein</fullName>
    </submittedName>
</protein>
<dbReference type="EMBL" id="VJWE01000011">
    <property type="protein sequence ID" value="TWG39428.1"/>
    <property type="molecule type" value="Genomic_DNA"/>
</dbReference>
<evidence type="ECO:0000313" key="5">
    <source>
        <dbReference type="EMBL" id="TWG39428.1"/>
    </source>
</evidence>
<evidence type="ECO:0000313" key="6">
    <source>
        <dbReference type="Proteomes" id="UP000321485"/>
    </source>
</evidence>
<evidence type="ECO:0000256" key="1">
    <source>
        <dbReference type="ARBA" id="ARBA00022729"/>
    </source>
</evidence>
<evidence type="ECO:0000256" key="3">
    <source>
        <dbReference type="ARBA" id="ARBA00023157"/>
    </source>
</evidence>
<accession>A0A561XTJ2</accession>
<keyword evidence="3" id="KW-1015">Disulfide bond</keyword>
<dbReference type="Pfam" id="PF13948">
    <property type="entry name" value="DUF4215"/>
    <property type="match status" value="1"/>
</dbReference>
<dbReference type="InterPro" id="IPR011936">
    <property type="entry name" value="Myxo_disulph_rpt"/>
</dbReference>
<keyword evidence="1" id="KW-0732">Signal</keyword>
<keyword evidence="4" id="KW-0472">Membrane</keyword>
<keyword evidence="2" id="KW-0677">Repeat</keyword>
<gene>
    <name evidence="5" type="ORF">ATF69_1299</name>
</gene>
<dbReference type="NCBIfam" id="TIGR02232">
    <property type="entry name" value="myxo_disulf_rpt"/>
    <property type="match status" value="1"/>
</dbReference>
<dbReference type="Proteomes" id="UP000321485">
    <property type="component" value="Unassembled WGS sequence"/>
</dbReference>
<proteinExistence type="predicted"/>
<dbReference type="SUPFAM" id="SSF49313">
    <property type="entry name" value="Cadherin-like"/>
    <property type="match status" value="3"/>
</dbReference>
<sequence>MTNINRLGSAHHGPLQRRRPWNTIVAYWVGLVMWLGTSAAWAQFLPLDPTQMVINAAGGQTAVDGLRIHLGNLGGIQVVRAAAGQYYGDTPTGPQGVNNGFFMAVGPAGSSTVYGPQLDIAWTATAWTPVSQTPVTGQGTAADPYQAVTTVAAGGFRLLQTVRYVVPNVYFEVRLTLVPPAGNTQNVRIYHWIDTYLAGGDFGSAFWQPTTNPTVVGVEKSGQYDVLIQGNRAWNAYFSGRYYRPGALMELGGALDNTLDVDPSTDNGIAAQWDFAAPSSPVTWTYRLATGQSGASTSGDGVISGYESCDDGNTNNNDGCSSIGQVEVGYTCVGTPSVCSVAAPPTITSANVTTFTVGAASTFSVTTSSAQIAAITTASTLPAGITLVDNGNGTATLSGTPASGTAGTYPLTVTASSGVSPNADQSFTLSVNQAPAITSANATTFTVGTAGAFTITTSGTSTAAISTASPLPSGITLVDNGNGTAMLAGTPAAGMAGTYPLTITANSGVLPNANQNFTLLVNPAPAITSANATTFTVGTAGTFTVTTSGTPIAAISTASPLPPGITLVDNGNGTATLSGTAAYGLGGVYTLAITATNGASQTFTLTIASVTRFSSPTATGTGTATAQITGGGLACTFLGDAAFINASGVGTPVPLQFPHGLFSFTLRG</sequence>
<evidence type="ECO:0000256" key="2">
    <source>
        <dbReference type="ARBA" id="ARBA00022737"/>
    </source>
</evidence>
<feature type="transmembrane region" description="Helical" evidence="4">
    <location>
        <begin position="21"/>
        <end position="42"/>
    </location>
</feature>
<dbReference type="InterPro" id="IPR013783">
    <property type="entry name" value="Ig-like_fold"/>
</dbReference>
<dbReference type="GeneID" id="51110370"/>